<organism evidence="1 2">
    <name type="scientific">Ramlibacter rhizophilus</name>
    <dbReference type="NCBI Taxonomy" id="1781167"/>
    <lineage>
        <taxon>Bacteria</taxon>
        <taxon>Pseudomonadati</taxon>
        <taxon>Pseudomonadota</taxon>
        <taxon>Betaproteobacteria</taxon>
        <taxon>Burkholderiales</taxon>
        <taxon>Comamonadaceae</taxon>
        <taxon>Ramlibacter</taxon>
    </lineage>
</organism>
<proteinExistence type="predicted"/>
<name>A0A4Z0BQD2_9BURK</name>
<accession>A0A4Z0BQD2</accession>
<dbReference type="Proteomes" id="UP000297564">
    <property type="component" value="Unassembled WGS sequence"/>
</dbReference>
<dbReference type="AlphaFoldDB" id="A0A4Z0BQD2"/>
<reference evidence="1 2" key="1">
    <citation type="submission" date="2019-03" db="EMBL/GenBank/DDBJ databases">
        <title>Ramlibacter rhizophilus CCTCC AB2015357, whole genome shotgun sequence.</title>
        <authorList>
            <person name="Zhang X."/>
            <person name="Feng G."/>
            <person name="Zhu H."/>
        </authorList>
    </citation>
    <scope>NUCLEOTIDE SEQUENCE [LARGE SCALE GENOMIC DNA]</scope>
    <source>
        <strain evidence="1 2">CCTCC AB2015357</strain>
    </source>
</reference>
<sequence>MQHSTLDNLKVQAQDLKHRVQAWDASRDGLPAEHWMALAGGLVLFMATRRASIPVKLAGSILASMLVVRAATGRHGLQEKRWLPL</sequence>
<gene>
    <name evidence="1" type="ORF">EZ242_09020</name>
</gene>
<comment type="caution">
    <text evidence="1">The sequence shown here is derived from an EMBL/GenBank/DDBJ whole genome shotgun (WGS) entry which is preliminary data.</text>
</comment>
<keyword evidence="2" id="KW-1185">Reference proteome</keyword>
<evidence type="ECO:0000313" key="1">
    <source>
        <dbReference type="EMBL" id="TFZ01503.1"/>
    </source>
</evidence>
<dbReference type="EMBL" id="SMLL01000003">
    <property type="protein sequence ID" value="TFZ01503.1"/>
    <property type="molecule type" value="Genomic_DNA"/>
</dbReference>
<protein>
    <submittedName>
        <fullName evidence="1">Uncharacterized protein</fullName>
    </submittedName>
</protein>
<dbReference type="OrthoDB" id="8913610at2"/>
<evidence type="ECO:0000313" key="2">
    <source>
        <dbReference type="Proteomes" id="UP000297564"/>
    </source>
</evidence>
<dbReference type="RefSeq" id="WP_135284802.1">
    <property type="nucleotide sequence ID" value="NZ_SMLL01000003.1"/>
</dbReference>